<protein>
    <submittedName>
        <fullName evidence="1">Type II toxin-antitoxin system prevent-host-death family antitoxin</fullName>
    </submittedName>
</protein>
<name>A0A4R5UJV2_9HYPH</name>
<gene>
    <name evidence="1" type="ORF">E2F50_09250</name>
</gene>
<reference evidence="1 2" key="1">
    <citation type="submission" date="2019-03" db="EMBL/GenBank/DDBJ databases">
        <title>Rhizobium sp. nov., an bacterium isolated from biocrust in Mu Us Desert.</title>
        <authorList>
            <person name="Lixiong L."/>
        </authorList>
    </citation>
    <scope>NUCLEOTIDE SEQUENCE [LARGE SCALE GENOMIC DNA]</scope>
    <source>
        <strain evidence="1 2">SPY-1</strain>
    </source>
</reference>
<evidence type="ECO:0000313" key="2">
    <source>
        <dbReference type="Proteomes" id="UP000295238"/>
    </source>
</evidence>
<comment type="caution">
    <text evidence="1">The sequence shown here is derived from an EMBL/GenBank/DDBJ whole genome shotgun (WGS) entry which is preliminary data.</text>
</comment>
<proteinExistence type="predicted"/>
<dbReference type="AlphaFoldDB" id="A0A4R5UJV2"/>
<dbReference type="OrthoDB" id="9800503at2"/>
<evidence type="ECO:0000313" key="1">
    <source>
        <dbReference type="EMBL" id="TDK37074.1"/>
    </source>
</evidence>
<keyword evidence="2" id="KW-1185">Reference proteome</keyword>
<dbReference type="RefSeq" id="WP_133315842.1">
    <property type="nucleotide sequence ID" value="NZ_SMTL01000002.1"/>
</dbReference>
<sequence length="77" mass="8442">MTIKVNIGDADLADLMAKVEAGEDVVLMRDGISVTRLSAVTAPVARKDLIETILLERSGRHRVTQAEIAEWKAIGRR</sequence>
<accession>A0A4R5UJV2</accession>
<dbReference type="Proteomes" id="UP000295238">
    <property type="component" value="Unassembled WGS sequence"/>
</dbReference>
<organism evidence="1 2">
    <name type="scientific">Rhizobium deserti</name>
    <dbReference type="NCBI Taxonomy" id="2547961"/>
    <lineage>
        <taxon>Bacteria</taxon>
        <taxon>Pseudomonadati</taxon>
        <taxon>Pseudomonadota</taxon>
        <taxon>Alphaproteobacteria</taxon>
        <taxon>Hyphomicrobiales</taxon>
        <taxon>Rhizobiaceae</taxon>
        <taxon>Rhizobium/Agrobacterium group</taxon>
        <taxon>Rhizobium</taxon>
    </lineage>
</organism>
<dbReference type="EMBL" id="SMTL01000002">
    <property type="protein sequence ID" value="TDK37074.1"/>
    <property type="molecule type" value="Genomic_DNA"/>
</dbReference>